<proteinExistence type="predicted"/>
<organism evidence="1 2">
    <name type="scientific">Tumebacillus algifaecis</name>
    <dbReference type="NCBI Taxonomy" id="1214604"/>
    <lineage>
        <taxon>Bacteria</taxon>
        <taxon>Bacillati</taxon>
        <taxon>Bacillota</taxon>
        <taxon>Bacilli</taxon>
        <taxon>Bacillales</taxon>
        <taxon>Alicyclobacillaceae</taxon>
        <taxon>Tumebacillus</taxon>
    </lineage>
</organism>
<dbReference type="AlphaFoldDB" id="A0A223D0R8"/>
<evidence type="ECO:0000313" key="1">
    <source>
        <dbReference type="EMBL" id="ASS75238.1"/>
    </source>
</evidence>
<dbReference type="KEGG" id="tab:CIG75_09755"/>
<protein>
    <submittedName>
        <fullName evidence="1">Uncharacterized protein</fullName>
    </submittedName>
</protein>
<reference evidence="1 2" key="1">
    <citation type="journal article" date="2015" name="Int. J. Syst. Evol. Microbiol.">
        <title>Tumebacillus algifaecis sp. nov., isolated from decomposing algal scum.</title>
        <authorList>
            <person name="Wu Y.F."/>
            <person name="Zhang B."/>
            <person name="Xing P."/>
            <person name="Wu Q.L."/>
            <person name="Liu S.J."/>
        </authorList>
    </citation>
    <scope>NUCLEOTIDE SEQUENCE [LARGE SCALE GENOMIC DNA]</scope>
    <source>
        <strain evidence="1 2">THMBR28</strain>
    </source>
</reference>
<dbReference type="Proteomes" id="UP000214688">
    <property type="component" value="Chromosome"/>
</dbReference>
<sequence>MVKKCTGVILLVVILLAIGLMFAMANQKFAAGVALFTGAEQVLVAESEHGSTYLVRAEQGMEWIKAHLAEQGWAYTDQMGAELLFERADGQRLHASVRRWARYFQEVQIEIPEAVTSTGM</sequence>
<name>A0A223D0R8_9BACL</name>
<accession>A0A223D0R8</accession>
<evidence type="ECO:0000313" key="2">
    <source>
        <dbReference type="Proteomes" id="UP000214688"/>
    </source>
</evidence>
<keyword evidence="2" id="KW-1185">Reference proteome</keyword>
<dbReference type="EMBL" id="CP022657">
    <property type="protein sequence ID" value="ASS75238.1"/>
    <property type="molecule type" value="Genomic_DNA"/>
</dbReference>
<gene>
    <name evidence="1" type="ORF">CIG75_09755</name>
</gene>